<dbReference type="Pfam" id="PF04471">
    <property type="entry name" value="Mrr_cat"/>
    <property type="match status" value="1"/>
</dbReference>
<accession>A0A0C7R212</accession>
<dbReference type="AlphaFoldDB" id="A0A0C7R212"/>
<gene>
    <name evidence="2" type="ORF">R28058_05781</name>
</gene>
<dbReference type="RefSeq" id="WP_055341409.1">
    <property type="nucleotide sequence ID" value="NZ_CEKZ01000003.1"/>
</dbReference>
<dbReference type="InterPro" id="IPR007560">
    <property type="entry name" value="Restrct_endonuc_IV_Mrr"/>
</dbReference>
<evidence type="ECO:0000259" key="1">
    <source>
        <dbReference type="Pfam" id="PF04471"/>
    </source>
</evidence>
<proteinExistence type="predicted"/>
<organism evidence="2 3">
    <name type="scientific">Paraclostridium sordellii</name>
    <name type="common">Clostridium sordellii</name>
    <dbReference type="NCBI Taxonomy" id="1505"/>
    <lineage>
        <taxon>Bacteria</taxon>
        <taxon>Bacillati</taxon>
        <taxon>Bacillota</taxon>
        <taxon>Clostridia</taxon>
        <taxon>Peptostreptococcales</taxon>
        <taxon>Peptostreptococcaceae</taxon>
        <taxon>Paraclostridium</taxon>
    </lineage>
</organism>
<dbReference type="Proteomes" id="UP000049127">
    <property type="component" value="Unassembled WGS sequence"/>
</dbReference>
<evidence type="ECO:0000313" key="3">
    <source>
        <dbReference type="Proteomes" id="UP000049127"/>
    </source>
</evidence>
<dbReference type="OrthoDB" id="7057984at2"/>
<protein>
    <recommendedName>
        <fullName evidence="1">Restriction endonuclease type IV Mrr domain-containing protein</fullName>
    </recommendedName>
</protein>
<sequence>MANYYKLVALNDGKKDWMIEEIRKGRLRFGWSSKVMDLRVLKNKENKNSSEKIVWRMSQFIINRLKKDDILIVQLERPLRKFMVLRVIEVNKSLYDFDGTQDDFNHIIYCEPITYDEVDIESKYLSKSFRHDLTKRGHYYAIYNENTIDEIDNFINNRLWEKNDFYKKSNLEIELEKTKDKLIDDVIRYISNDWKSKDFEILVTKVFNAIDGVRAVNRDSGKGWDIIVEIKNPILNSQPIEIPVQCKNYYGDVNTDRPIEDLERCVLKHESDIAYLVILGNLTNEFMKKIEKSKENMTSKLGKAVEYEIINERDFANLYLSVVDKL</sequence>
<reference evidence="3" key="1">
    <citation type="submission" date="2015-01" db="EMBL/GenBank/DDBJ databases">
        <authorList>
            <person name="Aslett M.A."/>
            <person name="De Silva N."/>
        </authorList>
    </citation>
    <scope>NUCLEOTIDE SEQUENCE [LARGE SCALE GENOMIC DNA]</scope>
    <source>
        <strain evidence="3">R28058</strain>
    </source>
</reference>
<feature type="domain" description="Restriction endonuclease type IV Mrr" evidence="1">
    <location>
        <begin position="194"/>
        <end position="292"/>
    </location>
</feature>
<name>A0A0C7R212_PARSO</name>
<dbReference type="EMBL" id="CEKZ01000003">
    <property type="protein sequence ID" value="CEQ02845.1"/>
    <property type="molecule type" value="Genomic_DNA"/>
</dbReference>
<evidence type="ECO:0000313" key="2">
    <source>
        <dbReference type="EMBL" id="CEQ02845.1"/>
    </source>
</evidence>